<dbReference type="AlphaFoldDB" id="A0A328DF08"/>
<gene>
    <name evidence="2" type="ORF">DM860_011121</name>
</gene>
<dbReference type="InterPro" id="IPR004252">
    <property type="entry name" value="Probable_transposase_24"/>
</dbReference>
<keyword evidence="3" id="KW-1185">Reference proteome</keyword>
<feature type="region of interest" description="Disordered" evidence="1">
    <location>
        <begin position="411"/>
        <end position="440"/>
    </location>
</feature>
<dbReference type="Proteomes" id="UP000249390">
    <property type="component" value="Unassembled WGS sequence"/>
</dbReference>
<accession>A0A328DF08</accession>
<feature type="region of interest" description="Disordered" evidence="1">
    <location>
        <begin position="285"/>
        <end position="313"/>
    </location>
</feature>
<organism evidence="2 3">
    <name type="scientific">Cuscuta australis</name>
    <dbReference type="NCBI Taxonomy" id="267555"/>
    <lineage>
        <taxon>Eukaryota</taxon>
        <taxon>Viridiplantae</taxon>
        <taxon>Streptophyta</taxon>
        <taxon>Embryophyta</taxon>
        <taxon>Tracheophyta</taxon>
        <taxon>Spermatophyta</taxon>
        <taxon>Magnoliopsida</taxon>
        <taxon>eudicotyledons</taxon>
        <taxon>Gunneridae</taxon>
        <taxon>Pentapetalae</taxon>
        <taxon>asterids</taxon>
        <taxon>lamiids</taxon>
        <taxon>Solanales</taxon>
        <taxon>Convolvulaceae</taxon>
        <taxon>Cuscuteae</taxon>
        <taxon>Cuscuta</taxon>
        <taxon>Cuscuta subgen. Grammica</taxon>
        <taxon>Cuscuta sect. Cleistogrammica</taxon>
    </lineage>
</organism>
<evidence type="ECO:0000256" key="1">
    <source>
        <dbReference type="SAM" id="MobiDB-lite"/>
    </source>
</evidence>
<protein>
    <submittedName>
        <fullName evidence="2">Uncharacterized protein</fullName>
    </submittedName>
</protein>
<dbReference type="PANTHER" id="PTHR33144:SF52">
    <property type="match status" value="1"/>
</dbReference>
<dbReference type="EMBL" id="NQVE01000169">
    <property type="protein sequence ID" value="RAL42503.1"/>
    <property type="molecule type" value="Genomic_DNA"/>
</dbReference>
<feature type="compositionally biased region" description="Basic and acidic residues" evidence="1">
    <location>
        <begin position="329"/>
        <end position="341"/>
    </location>
</feature>
<dbReference type="Pfam" id="PF03004">
    <property type="entry name" value="Transposase_24"/>
    <property type="match status" value="1"/>
</dbReference>
<comment type="caution">
    <text evidence="2">The sequence shown here is derived from an EMBL/GenBank/DDBJ whole genome shotgun (WGS) entry which is preliminary data.</text>
</comment>
<feature type="compositionally biased region" description="Polar residues" evidence="1">
    <location>
        <begin position="431"/>
        <end position="440"/>
    </location>
</feature>
<evidence type="ECO:0000313" key="3">
    <source>
        <dbReference type="Proteomes" id="UP000249390"/>
    </source>
</evidence>
<sequence length="440" mass="49587">MNKLCQPVKKARGLFNRFIADIAKHPQFCPINYSDWRLVPTLYKNRILEYLKKKFVIPSTNSVQDKILSSVGERLRGYKRYLRQKYITKGITKDELYNLPLRESNVTDGLTRPIGVDDAMWAGFVTLSFSQEFEKKSQHGKIARGKQTHCHTNGSQSFGILLDKFERKHKRQPGPIERFVKTREKKDKTFHEPIKTEFVNSAINIIKEKTGSCEFSEATKMAEEIAYRKLMGPQPEKGKVTGLDRGVNARDLRKRRCEGVSPDMLQLMKKMQRMEDQIAVLKSNLGDHGSRHDSPINGPECDEDARHDSPLHGYSTHEALKHDALVTKDDAPTNHSSKHDSTLSNAGHQLERDIMPTKQGKKVQGELRKQTATMPVGAGGSVSFSHSQPAKCTGFGHVDFNAYLGSGHKTPHDHDLYSKSPPTRGYHDGSNDTANTNHGS</sequence>
<dbReference type="PANTHER" id="PTHR33144">
    <property type="entry name" value="OS10G0409366 PROTEIN-RELATED"/>
    <property type="match status" value="1"/>
</dbReference>
<reference evidence="2 3" key="1">
    <citation type="submission" date="2018-06" db="EMBL/GenBank/DDBJ databases">
        <title>The Genome of Cuscuta australis (Dodder) Provides Insight into the Evolution of Plant Parasitism.</title>
        <authorList>
            <person name="Liu H."/>
        </authorList>
    </citation>
    <scope>NUCLEOTIDE SEQUENCE [LARGE SCALE GENOMIC DNA]</scope>
    <source>
        <strain evidence="3">cv. Yunnan</strain>
        <tissue evidence="2">Vines</tissue>
    </source>
</reference>
<name>A0A328DF08_9ASTE</name>
<proteinExistence type="predicted"/>
<evidence type="ECO:0000313" key="2">
    <source>
        <dbReference type="EMBL" id="RAL42503.1"/>
    </source>
</evidence>
<feature type="region of interest" description="Disordered" evidence="1">
    <location>
        <begin position="329"/>
        <end position="369"/>
    </location>
</feature>